<dbReference type="CDD" id="cd05380">
    <property type="entry name" value="CAP_euk"/>
    <property type="match status" value="1"/>
</dbReference>
<dbReference type="AlphaFoldDB" id="A0A5K3FGY9"/>
<proteinExistence type="predicted"/>
<reference evidence="2" key="1">
    <citation type="submission" date="2019-11" db="UniProtKB">
        <authorList>
            <consortium name="WormBaseParasite"/>
        </authorList>
    </citation>
    <scope>IDENTIFICATION</scope>
</reference>
<dbReference type="SMART" id="SM00198">
    <property type="entry name" value="SCP"/>
    <property type="match status" value="1"/>
</dbReference>
<dbReference type="Pfam" id="PF00188">
    <property type="entry name" value="CAP"/>
    <property type="match status" value="1"/>
</dbReference>
<protein>
    <submittedName>
        <fullName evidence="2">SCP domain-containing protein</fullName>
    </submittedName>
</protein>
<dbReference type="InterPro" id="IPR035940">
    <property type="entry name" value="CAP_sf"/>
</dbReference>
<name>A0A5K3FGY9_MESCO</name>
<organism evidence="2">
    <name type="scientific">Mesocestoides corti</name>
    <name type="common">Flatworm</name>
    <dbReference type="NCBI Taxonomy" id="53468"/>
    <lineage>
        <taxon>Eukaryota</taxon>
        <taxon>Metazoa</taxon>
        <taxon>Spiralia</taxon>
        <taxon>Lophotrochozoa</taxon>
        <taxon>Platyhelminthes</taxon>
        <taxon>Cestoda</taxon>
        <taxon>Eucestoda</taxon>
        <taxon>Cyclophyllidea</taxon>
        <taxon>Mesocestoididae</taxon>
        <taxon>Mesocestoides</taxon>
    </lineage>
</organism>
<dbReference type="Gene3D" id="3.40.33.10">
    <property type="entry name" value="CAP"/>
    <property type="match status" value="1"/>
</dbReference>
<dbReference type="SUPFAM" id="SSF55797">
    <property type="entry name" value="PR-1-like"/>
    <property type="match status" value="1"/>
</dbReference>
<accession>A0A5K3FGY9</accession>
<evidence type="ECO:0000313" key="2">
    <source>
        <dbReference type="WBParaSite" id="MCU_007290-RA"/>
    </source>
</evidence>
<evidence type="ECO:0000259" key="1">
    <source>
        <dbReference type="SMART" id="SM00198"/>
    </source>
</evidence>
<dbReference type="InterPro" id="IPR014044">
    <property type="entry name" value="CAP_dom"/>
</dbReference>
<dbReference type="WBParaSite" id="MCU_007290-RA">
    <property type="protein sequence ID" value="MCU_007290-RA"/>
    <property type="gene ID" value="MCU_007290"/>
</dbReference>
<sequence length="175" mass="19529">MLHTYSTEVEQLADAFVKGCNPSFPSSKSEYKNVGYIQPTSSDQKLDYHDVLCNVDNTSYTYENNTCHGSCYEYKQMVWATSTHVGCASNRCESSKDPEKPFYVMSCLYKPSDQMLEAKPYEEGLSCSKCPKGYGCNRNQCDEKTPPQSTTSSASLLISVLPVSLLSVFITHGFQ</sequence>
<feature type="domain" description="SCP" evidence="1">
    <location>
        <begin position="1"/>
        <end position="117"/>
    </location>
</feature>